<dbReference type="EMBL" id="MHWM01000027">
    <property type="protein sequence ID" value="OHB08353.1"/>
    <property type="molecule type" value="Genomic_DNA"/>
</dbReference>
<evidence type="ECO:0000256" key="1">
    <source>
        <dbReference type="ARBA" id="ARBA00010105"/>
    </source>
</evidence>
<sequence>MKKIVTHDSGFHTDDVFAVATLLLVIDEAEVIRSRDPEVHATADYLVDTGMEYNPSLYHFDHHQPKGAGERENGIPYASFGLVWKEYGEKLAGGKREADFIDRTLVQAIDAHDNGVAISEYKFKGIREYTIGDFLNSFIELRDQEYLNKLFMEVVGMAKNLLIREISIAKKNIINEDKILSIYSGAKDKRIIILPEELNGWREVLARTPEAIYSIHPRPDGKWTLGSVPDFTKSFYGAIRKPLPSTWAGKKDQDLQKMTGIEDALFVHRKLFMAAAKTKDGAIKLAELALNS</sequence>
<organism evidence="2 3">
    <name type="scientific">Candidatus Zambryskibacteria bacterium RIFCSPLOWO2_02_FULL_39_14</name>
    <dbReference type="NCBI Taxonomy" id="1802769"/>
    <lineage>
        <taxon>Bacteria</taxon>
        <taxon>Candidatus Zambryskiibacteriota</taxon>
    </lineage>
</organism>
<proteinExistence type="inferred from homology"/>
<dbReference type="PANTHER" id="PTHR11215:SF1">
    <property type="entry name" value="MYG1 EXONUCLEASE"/>
    <property type="match status" value="1"/>
</dbReference>
<dbReference type="Proteomes" id="UP000177096">
    <property type="component" value="Unassembled WGS sequence"/>
</dbReference>
<dbReference type="GO" id="GO:0005737">
    <property type="term" value="C:cytoplasm"/>
    <property type="evidence" value="ECO:0007669"/>
    <property type="project" value="TreeGrafter"/>
</dbReference>
<dbReference type="InterPro" id="IPR003226">
    <property type="entry name" value="MYG1_exonuclease"/>
</dbReference>
<evidence type="ECO:0000313" key="3">
    <source>
        <dbReference type="Proteomes" id="UP000177096"/>
    </source>
</evidence>
<dbReference type="AlphaFoldDB" id="A0A1G2UFY2"/>
<reference evidence="2 3" key="1">
    <citation type="journal article" date="2016" name="Nat. Commun.">
        <title>Thousands of microbial genomes shed light on interconnected biogeochemical processes in an aquifer system.</title>
        <authorList>
            <person name="Anantharaman K."/>
            <person name="Brown C.T."/>
            <person name="Hug L.A."/>
            <person name="Sharon I."/>
            <person name="Castelle C.J."/>
            <person name="Probst A.J."/>
            <person name="Thomas B.C."/>
            <person name="Singh A."/>
            <person name="Wilkins M.J."/>
            <person name="Karaoz U."/>
            <person name="Brodie E.L."/>
            <person name="Williams K.H."/>
            <person name="Hubbard S.S."/>
            <person name="Banfield J.F."/>
        </authorList>
    </citation>
    <scope>NUCLEOTIDE SEQUENCE [LARGE SCALE GENOMIC DNA]</scope>
</reference>
<comment type="caution">
    <text evidence="2">The sequence shown here is derived from an EMBL/GenBank/DDBJ whole genome shotgun (WGS) entry which is preliminary data.</text>
</comment>
<name>A0A1G2UFY2_9BACT</name>
<dbReference type="PANTHER" id="PTHR11215">
    <property type="entry name" value="METAL DEPENDENT HYDROLASE - RELATED"/>
    <property type="match status" value="1"/>
</dbReference>
<dbReference type="Pfam" id="PF03690">
    <property type="entry name" value="MYG1_exonuc"/>
    <property type="match status" value="1"/>
</dbReference>
<accession>A0A1G2UFY2</accession>
<comment type="similarity">
    <text evidence="1">Belongs to the MYG1 family.</text>
</comment>
<gene>
    <name evidence="2" type="ORF">A3I86_01130</name>
</gene>
<evidence type="ECO:0000313" key="2">
    <source>
        <dbReference type="EMBL" id="OHB08353.1"/>
    </source>
</evidence>
<evidence type="ECO:0008006" key="4">
    <source>
        <dbReference type="Google" id="ProtNLM"/>
    </source>
</evidence>
<protein>
    <recommendedName>
        <fullName evidence="4">Metal-dependent hydrolase</fullName>
    </recommendedName>
</protein>